<dbReference type="InterPro" id="IPR043129">
    <property type="entry name" value="ATPase_NBD"/>
</dbReference>
<proteinExistence type="inferred from homology"/>
<dbReference type="InterPro" id="IPR050273">
    <property type="entry name" value="GppA/Ppx_hydrolase"/>
</dbReference>
<dbReference type="AlphaFoldDB" id="A0A927BSL0"/>
<dbReference type="Gene3D" id="3.30.420.40">
    <property type="match status" value="1"/>
</dbReference>
<dbReference type="InterPro" id="IPR048950">
    <property type="entry name" value="Ppx_GppA_C"/>
</dbReference>
<dbReference type="Pfam" id="PF21447">
    <property type="entry name" value="Ppx-GppA_III"/>
    <property type="match status" value="1"/>
</dbReference>
<keyword evidence="2" id="KW-0378">Hydrolase</keyword>
<feature type="domain" description="Ppx/GppA phosphatase N-terminal" evidence="3">
    <location>
        <begin position="20"/>
        <end position="302"/>
    </location>
</feature>
<dbReference type="Gene3D" id="1.10.3210.10">
    <property type="entry name" value="Hypothetical protein af1432"/>
    <property type="match status" value="1"/>
</dbReference>
<dbReference type="PANTHER" id="PTHR30005:SF0">
    <property type="entry name" value="RETROGRADE REGULATION PROTEIN 2"/>
    <property type="match status" value="1"/>
</dbReference>
<evidence type="ECO:0000256" key="1">
    <source>
        <dbReference type="ARBA" id="ARBA00007125"/>
    </source>
</evidence>
<dbReference type="SUPFAM" id="SSF53067">
    <property type="entry name" value="Actin-like ATPase domain"/>
    <property type="match status" value="2"/>
</dbReference>
<dbReference type="GO" id="GO:0016462">
    <property type="term" value="F:pyrophosphatase activity"/>
    <property type="evidence" value="ECO:0007669"/>
    <property type="project" value="TreeGrafter"/>
</dbReference>
<reference evidence="5" key="1">
    <citation type="submission" date="2020-09" db="EMBL/GenBank/DDBJ databases">
        <title>A novel bacterium of genus Paenibacillus, isolated from South China Sea.</title>
        <authorList>
            <person name="Huang H."/>
            <person name="Mo K."/>
            <person name="Hu Y."/>
        </authorList>
    </citation>
    <scope>NUCLEOTIDE SEQUENCE</scope>
    <source>
        <strain evidence="5">IB182496</strain>
    </source>
</reference>
<sequence length="506" mass="55693">MSITRIGIIDIGSNSVRLVVYERTPHGANRVIEGSKRQARLSEQIDDQGRLAEPAVAALAETLRHFKLLCAHQHTDLIRAVATAAIRNASNRRDILQRIEAETGLRIELLSGEQEARLGFLGMINSMDLTDGFLIDIGGGSTELSLFRERELVDSVSFPFGCVNMARRYTDKGMLDGEGLSALQRHVAEALQAHPWTEGSRGLPLVAVGGTARALGKVEQASVDYPFQQTHNYPLKAEQVDARFEELRGQPLDKRKKTPGLSKGRVDLIVPGLAVLRTVYRAIGASGYVICGAGLRDGLIYTCRYPQQPLLDDVLAYSVDNLAALHPEAPQHHVERVSQHALSLFDALAPLAELPARARILLDAASRLHRIGASIDYYNYAPHSFYLIVNSHLNGLSHREILMTAAIASYRNKGKARKQLAEYKALLQAGDMELIARLGALLLLAVALDRSETQALRQFRCLPQGDKLDLQVLMASGPLEVERLEVDDVADDVHKAWNLTPRLLEA</sequence>
<evidence type="ECO:0000259" key="4">
    <source>
        <dbReference type="Pfam" id="PF21447"/>
    </source>
</evidence>
<accession>A0A927BSL0</accession>
<dbReference type="RefSeq" id="WP_190915532.1">
    <property type="nucleotide sequence ID" value="NZ_JACXIZ010000011.1"/>
</dbReference>
<dbReference type="PIRSF" id="PIRSF001267">
    <property type="entry name" value="Pyrophosphatase_GppA_Ppx"/>
    <property type="match status" value="1"/>
</dbReference>
<comment type="caution">
    <text evidence="5">The sequence shown here is derived from an EMBL/GenBank/DDBJ whole genome shotgun (WGS) entry which is preliminary data.</text>
</comment>
<gene>
    <name evidence="5" type="ORF">IDH44_05685</name>
</gene>
<dbReference type="PANTHER" id="PTHR30005">
    <property type="entry name" value="EXOPOLYPHOSPHATASE"/>
    <property type="match status" value="1"/>
</dbReference>
<dbReference type="Proteomes" id="UP000621560">
    <property type="component" value="Unassembled WGS sequence"/>
</dbReference>
<dbReference type="InterPro" id="IPR003695">
    <property type="entry name" value="Ppx_GppA_N"/>
</dbReference>
<dbReference type="InterPro" id="IPR030673">
    <property type="entry name" value="PyroPPase_GppA_Ppx"/>
</dbReference>
<dbReference type="Gene3D" id="3.30.420.150">
    <property type="entry name" value="Exopolyphosphatase. Domain 2"/>
    <property type="match status" value="1"/>
</dbReference>
<keyword evidence="6" id="KW-1185">Reference proteome</keyword>
<evidence type="ECO:0000313" key="5">
    <source>
        <dbReference type="EMBL" id="MBD2844673.1"/>
    </source>
</evidence>
<evidence type="ECO:0000313" key="6">
    <source>
        <dbReference type="Proteomes" id="UP000621560"/>
    </source>
</evidence>
<name>A0A927BSL0_9BACL</name>
<evidence type="ECO:0000259" key="3">
    <source>
        <dbReference type="Pfam" id="PF02541"/>
    </source>
</evidence>
<dbReference type="Pfam" id="PF02541">
    <property type="entry name" value="Ppx-GppA"/>
    <property type="match status" value="1"/>
</dbReference>
<evidence type="ECO:0000256" key="2">
    <source>
        <dbReference type="ARBA" id="ARBA00022801"/>
    </source>
</evidence>
<protein>
    <submittedName>
        <fullName evidence="5">Ppx/GppA family phosphatase</fullName>
    </submittedName>
</protein>
<feature type="domain" description="Ppx/GppA phosphatase C-terminal" evidence="4">
    <location>
        <begin position="330"/>
        <end position="489"/>
    </location>
</feature>
<dbReference type="SUPFAM" id="SSF109604">
    <property type="entry name" value="HD-domain/PDEase-like"/>
    <property type="match status" value="1"/>
</dbReference>
<dbReference type="CDD" id="cd24052">
    <property type="entry name" value="ASKHA_NBD_HpPPX-GppA-like"/>
    <property type="match status" value="1"/>
</dbReference>
<organism evidence="5 6">
    <name type="scientific">Paenibacillus sabuli</name>
    <dbReference type="NCBI Taxonomy" id="2772509"/>
    <lineage>
        <taxon>Bacteria</taxon>
        <taxon>Bacillati</taxon>
        <taxon>Bacillota</taxon>
        <taxon>Bacilli</taxon>
        <taxon>Bacillales</taxon>
        <taxon>Paenibacillaceae</taxon>
        <taxon>Paenibacillus</taxon>
    </lineage>
</organism>
<dbReference type="EMBL" id="JACXIZ010000011">
    <property type="protein sequence ID" value="MBD2844673.1"/>
    <property type="molecule type" value="Genomic_DNA"/>
</dbReference>
<comment type="similarity">
    <text evidence="1">Belongs to the GppA/Ppx family.</text>
</comment>